<feature type="region of interest" description="Disordered" evidence="1">
    <location>
        <begin position="1"/>
        <end position="23"/>
    </location>
</feature>
<organism evidence="2 3">
    <name type="scientific">Parascaris univalens</name>
    <name type="common">Nematode worm</name>
    <dbReference type="NCBI Taxonomy" id="6257"/>
    <lineage>
        <taxon>Eukaryota</taxon>
        <taxon>Metazoa</taxon>
        <taxon>Ecdysozoa</taxon>
        <taxon>Nematoda</taxon>
        <taxon>Chromadorea</taxon>
        <taxon>Rhabditida</taxon>
        <taxon>Spirurina</taxon>
        <taxon>Ascaridomorpha</taxon>
        <taxon>Ascaridoidea</taxon>
        <taxon>Ascarididae</taxon>
        <taxon>Parascaris</taxon>
    </lineage>
</organism>
<evidence type="ECO:0000256" key="1">
    <source>
        <dbReference type="SAM" id="MobiDB-lite"/>
    </source>
</evidence>
<dbReference type="Proteomes" id="UP000887569">
    <property type="component" value="Unplaced"/>
</dbReference>
<sequence length="72" mass="8110">MRKKERINQRRGMPKSSSREQGAVKLNFGHRKMIIGFWKVLIAGTDRAVPPPISATVSFGLRSAAIHFSYPQ</sequence>
<dbReference type="WBParaSite" id="PgE014_g001_t08">
    <property type="protein sequence ID" value="PgE014_g001_t08"/>
    <property type="gene ID" value="PgE014_g001"/>
</dbReference>
<reference evidence="3" key="1">
    <citation type="submission" date="2022-11" db="UniProtKB">
        <authorList>
            <consortium name="WormBaseParasite"/>
        </authorList>
    </citation>
    <scope>IDENTIFICATION</scope>
</reference>
<accession>A0A914ZX55</accession>
<evidence type="ECO:0000313" key="2">
    <source>
        <dbReference type="Proteomes" id="UP000887569"/>
    </source>
</evidence>
<dbReference type="AlphaFoldDB" id="A0A914ZX55"/>
<proteinExistence type="predicted"/>
<keyword evidence="2" id="KW-1185">Reference proteome</keyword>
<name>A0A914ZX55_PARUN</name>
<evidence type="ECO:0000313" key="3">
    <source>
        <dbReference type="WBParaSite" id="PgE014_g001_t08"/>
    </source>
</evidence>
<protein>
    <submittedName>
        <fullName evidence="3">Uncharacterized protein</fullName>
    </submittedName>
</protein>